<name>A0A370QRR5_9GAMM</name>
<gene>
    <name evidence="5" type="ORF">C8D90_10459</name>
</gene>
<dbReference type="SMART" id="SM00354">
    <property type="entry name" value="HTH_LACI"/>
    <property type="match status" value="1"/>
</dbReference>
<dbReference type="Proteomes" id="UP000254848">
    <property type="component" value="Unassembled WGS sequence"/>
</dbReference>
<evidence type="ECO:0000256" key="3">
    <source>
        <dbReference type="ARBA" id="ARBA00023163"/>
    </source>
</evidence>
<dbReference type="PANTHER" id="PTHR30146">
    <property type="entry name" value="LACI-RELATED TRANSCRIPTIONAL REPRESSOR"/>
    <property type="match status" value="1"/>
</dbReference>
<proteinExistence type="predicted"/>
<reference evidence="5 6" key="1">
    <citation type="submission" date="2018-07" db="EMBL/GenBank/DDBJ databases">
        <title>Genomic Encyclopedia of Type Strains, Phase IV (KMG-IV): sequencing the most valuable type-strain genomes for metagenomic binning, comparative biology and taxonomic classification.</title>
        <authorList>
            <person name="Goeker M."/>
        </authorList>
    </citation>
    <scope>NUCLEOTIDE SEQUENCE [LARGE SCALE GENOMIC DNA]</scope>
    <source>
        <strain evidence="5 6">DSM 103736</strain>
    </source>
</reference>
<dbReference type="Pfam" id="PF13377">
    <property type="entry name" value="Peripla_BP_3"/>
    <property type="match status" value="1"/>
</dbReference>
<dbReference type="CDD" id="cd01392">
    <property type="entry name" value="HTH_LacI"/>
    <property type="match status" value="1"/>
</dbReference>
<evidence type="ECO:0000313" key="5">
    <source>
        <dbReference type="EMBL" id="RDK91915.1"/>
    </source>
</evidence>
<dbReference type="EMBL" id="QRAP01000004">
    <property type="protein sequence ID" value="RDK91915.1"/>
    <property type="molecule type" value="Genomic_DNA"/>
</dbReference>
<sequence>MITIRDVAKLAGVSVATVSRVLNNPAITTAETRALVLSAAEQLGYRPNANAKALATQVSDMLGVAVMDVSDPFFGALVKGVDGVAQRHHKHLLIANSYHNAEKERHAIEVLIRQRCNALIVHAKMLPDEELAGFMRQLPGMVMINRIVPGYEHRCVGLDNRAGGALATRLLLDKGHRRIGYLASDHPIEDQFDRQQGYEDALILAGITPDPAWRAVAEPSLAGGEAAMVELLSRNPQLSAVFAYNDAMAAGALSVLKENGIAVPERFSIVGFDDIPIARYTSPKLTTVRYPVTPMAALATELALKAAAGTPDAGDEHRFMPTLVQRWSTSFCASPD</sequence>
<keyword evidence="1" id="KW-0805">Transcription regulation</keyword>
<dbReference type="PRINTS" id="PR00036">
    <property type="entry name" value="HTHLACI"/>
</dbReference>
<dbReference type="InterPro" id="IPR046335">
    <property type="entry name" value="LacI/GalR-like_sensor"/>
</dbReference>
<accession>A0A370QRR5</accession>
<evidence type="ECO:0000256" key="2">
    <source>
        <dbReference type="ARBA" id="ARBA00023125"/>
    </source>
</evidence>
<dbReference type="InterPro" id="IPR028082">
    <property type="entry name" value="Peripla_BP_I"/>
</dbReference>
<dbReference type="SUPFAM" id="SSF53822">
    <property type="entry name" value="Periplasmic binding protein-like I"/>
    <property type="match status" value="1"/>
</dbReference>
<dbReference type="OrthoDB" id="9798934at2"/>
<evidence type="ECO:0000313" key="6">
    <source>
        <dbReference type="Proteomes" id="UP000254848"/>
    </source>
</evidence>
<dbReference type="Pfam" id="PF00356">
    <property type="entry name" value="LacI"/>
    <property type="match status" value="1"/>
</dbReference>
<evidence type="ECO:0000259" key="4">
    <source>
        <dbReference type="PROSITE" id="PS50932"/>
    </source>
</evidence>
<keyword evidence="3" id="KW-0804">Transcription</keyword>
<dbReference type="InterPro" id="IPR010982">
    <property type="entry name" value="Lambda_DNA-bd_dom_sf"/>
</dbReference>
<dbReference type="RefSeq" id="WP_115458250.1">
    <property type="nucleotide sequence ID" value="NZ_QRAP01000004.1"/>
</dbReference>
<protein>
    <submittedName>
        <fullName evidence="5">LacI family transcriptional regulator</fullName>
    </submittedName>
</protein>
<dbReference type="Gene3D" id="1.10.260.40">
    <property type="entry name" value="lambda repressor-like DNA-binding domains"/>
    <property type="match status" value="1"/>
</dbReference>
<keyword evidence="6" id="KW-1185">Reference proteome</keyword>
<evidence type="ECO:0000256" key="1">
    <source>
        <dbReference type="ARBA" id="ARBA00023015"/>
    </source>
</evidence>
<dbReference type="GO" id="GO:0003700">
    <property type="term" value="F:DNA-binding transcription factor activity"/>
    <property type="evidence" value="ECO:0007669"/>
    <property type="project" value="TreeGrafter"/>
</dbReference>
<comment type="caution">
    <text evidence="5">The sequence shown here is derived from an EMBL/GenBank/DDBJ whole genome shotgun (WGS) entry which is preliminary data.</text>
</comment>
<organism evidence="5 6">
    <name type="scientific">Enterobacillus tribolii</name>
    <dbReference type="NCBI Taxonomy" id="1487935"/>
    <lineage>
        <taxon>Bacteria</taxon>
        <taxon>Pseudomonadati</taxon>
        <taxon>Pseudomonadota</taxon>
        <taxon>Gammaproteobacteria</taxon>
        <taxon>Enterobacterales</taxon>
        <taxon>Hafniaceae</taxon>
        <taxon>Enterobacillus</taxon>
    </lineage>
</organism>
<dbReference type="CDD" id="cd06270">
    <property type="entry name" value="PBP1_GalS-like"/>
    <property type="match status" value="1"/>
</dbReference>
<keyword evidence="2" id="KW-0238">DNA-binding</keyword>
<dbReference type="GO" id="GO:0000976">
    <property type="term" value="F:transcription cis-regulatory region binding"/>
    <property type="evidence" value="ECO:0007669"/>
    <property type="project" value="TreeGrafter"/>
</dbReference>
<dbReference type="PROSITE" id="PS50932">
    <property type="entry name" value="HTH_LACI_2"/>
    <property type="match status" value="1"/>
</dbReference>
<dbReference type="InterPro" id="IPR000843">
    <property type="entry name" value="HTH_LacI"/>
</dbReference>
<dbReference type="PROSITE" id="PS00356">
    <property type="entry name" value="HTH_LACI_1"/>
    <property type="match status" value="1"/>
</dbReference>
<dbReference type="PANTHER" id="PTHR30146:SF109">
    <property type="entry name" value="HTH-TYPE TRANSCRIPTIONAL REGULATOR GALS"/>
    <property type="match status" value="1"/>
</dbReference>
<dbReference type="AlphaFoldDB" id="A0A370QRR5"/>
<dbReference type="SUPFAM" id="SSF47413">
    <property type="entry name" value="lambda repressor-like DNA-binding domains"/>
    <property type="match status" value="1"/>
</dbReference>
<dbReference type="Gene3D" id="3.40.50.2300">
    <property type="match status" value="2"/>
</dbReference>
<dbReference type="NCBIfam" id="NF007706">
    <property type="entry name" value="PRK10401.1"/>
    <property type="match status" value="1"/>
</dbReference>
<feature type="domain" description="HTH lacI-type" evidence="4">
    <location>
        <begin position="2"/>
        <end position="56"/>
    </location>
</feature>